<organism evidence="2 3">
    <name type="scientific">Actinomortierella ambigua</name>
    <dbReference type="NCBI Taxonomy" id="1343610"/>
    <lineage>
        <taxon>Eukaryota</taxon>
        <taxon>Fungi</taxon>
        <taxon>Fungi incertae sedis</taxon>
        <taxon>Mucoromycota</taxon>
        <taxon>Mortierellomycotina</taxon>
        <taxon>Mortierellomycetes</taxon>
        <taxon>Mortierellales</taxon>
        <taxon>Mortierellaceae</taxon>
        <taxon>Actinomortierella</taxon>
    </lineage>
</organism>
<accession>A0A9P6PJW4</accession>
<evidence type="ECO:0000313" key="2">
    <source>
        <dbReference type="EMBL" id="KAG0248461.1"/>
    </source>
</evidence>
<keyword evidence="3" id="KW-1185">Reference proteome</keyword>
<feature type="region of interest" description="Disordered" evidence="1">
    <location>
        <begin position="1"/>
        <end position="82"/>
    </location>
</feature>
<evidence type="ECO:0000313" key="3">
    <source>
        <dbReference type="Proteomes" id="UP000807716"/>
    </source>
</evidence>
<dbReference type="Proteomes" id="UP000807716">
    <property type="component" value="Unassembled WGS sequence"/>
</dbReference>
<reference evidence="2" key="1">
    <citation type="journal article" date="2020" name="Fungal Divers.">
        <title>Resolving the Mortierellaceae phylogeny through synthesis of multi-gene phylogenetics and phylogenomics.</title>
        <authorList>
            <person name="Vandepol N."/>
            <person name="Liber J."/>
            <person name="Desiro A."/>
            <person name="Na H."/>
            <person name="Kennedy M."/>
            <person name="Barry K."/>
            <person name="Grigoriev I.V."/>
            <person name="Miller A.N."/>
            <person name="O'Donnell K."/>
            <person name="Stajich J.E."/>
            <person name="Bonito G."/>
        </authorList>
    </citation>
    <scope>NUCLEOTIDE SEQUENCE</scope>
    <source>
        <strain evidence="2">BC1065</strain>
    </source>
</reference>
<feature type="compositionally biased region" description="Basic and acidic residues" evidence="1">
    <location>
        <begin position="46"/>
        <end position="58"/>
    </location>
</feature>
<name>A0A9P6PJW4_9FUNG</name>
<feature type="compositionally biased region" description="Basic residues" evidence="1">
    <location>
        <begin position="59"/>
        <end position="70"/>
    </location>
</feature>
<protein>
    <submittedName>
        <fullName evidence="2">Uncharacterized protein</fullName>
    </submittedName>
</protein>
<feature type="non-terminal residue" evidence="2">
    <location>
        <position position="104"/>
    </location>
</feature>
<proteinExistence type="predicted"/>
<evidence type="ECO:0000256" key="1">
    <source>
        <dbReference type="SAM" id="MobiDB-lite"/>
    </source>
</evidence>
<sequence>MSKQELNEPIAVDTPPTFHEGEKEEYVVNVDTNNQTATASSNSFELNEKSGDDASDDKKKKKKKKKGGKKGGKEGDEEEEELGPRVSYFQLYRFATGFDWLCIL</sequence>
<dbReference type="EMBL" id="JAAAJB010001258">
    <property type="protein sequence ID" value="KAG0248461.1"/>
    <property type="molecule type" value="Genomic_DNA"/>
</dbReference>
<dbReference type="AlphaFoldDB" id="A0A9P6PJW4"/>
<feature type="compositionally biased region" description="Polar residues" evidence="1">
    <location>
        <begin position="30"/>
        <end position="45"/>
    </location>
</feature>
<gene>
    <name evidence="2" type="ORF">DFQ27_000889</name>
</gene>
<comment type="caution">
    <text evidence="2">The sequence shown here is derived from an EMBL/GenBank/DDBJ whole genome shotgun (WGS) entry which is preliminary data.</text>
</comment>